<dbReference type="InterPro" id="IPR025714">
    <property type="entry name" value="Methyltranfer_dom"/>
</dbReference>
<reference evidence="2" key="1">
    <citation type="submission" date="2021-03" db="EMBL/GenBank/DDBJ databases">
        <title>Bacillus suaedae sp. nov., isolated from Suaeda aralocaspica.</title>
        <authorList>
            <person name="Lei R.F.R."/>
        </authorList>
    </citation>
    <scope>NUCLEOTIDE SEQUENCE</scope>
    <source>
        <strain evidence="2">YZJH907-2</strain>
    </source>
</reference>
<keyword evidence="3" id="KW-1185">Reference proteome</keyword>
<organism evidence="2 3">
    <name type="scientific">Halalkalibacter suaedae</name>
    <dbReference type="NCBI Taxonomy" id="2822140"/>
    <lineage>
        <taxon>Bacteria</taxon>
        <taxon>Bacillati</taxon>
        <taxon>Bacillota</taxon>
        <taxon>Bacilli</taxon>
        <taxon>Bacillales</taxon>
        <taxon>Bacillaceae</taxon>
        <taxon>Halalkalibacter</taxon>
    </lineage>
</organism>
<name>A0A941ANM4_9BACI</name>
<dbReference type="CDD" id="cd02440">
    <property type="entry name" value="AdoMet_MTases"/>
    <property type="match status" value="1"/>
</dbReference>
<dbReference type="Proteomes" id="UP000678228">
    <property type="component" value="Unassembled WGS sequence"/>
</dbReference>
<dbReference type="Gene3D" id="3.40.50.150">
    <property type="entry name" value="Vaccinia Virus protein VP39"/>
    <property type="match status" value="1"/>
</dbReference>
<proteinExistence type="predicted"/>
<keyword evidence="2" id="KW-0489">Methyltransferase</keyword>
<evidence type="ECO:0000313" key="2">
    <source>
        <dbReference type="EMBL" id="MBP3950502.1"/>
    </source>
</evidence>
<dbReference type="GO" id="GO:0008168">
    <property type="term" value="F:methyltransferase activity"/>
    <property type="evidence" value="ECO:0007669"/>
    <property type="project" value="UniProtKB-KW"/>
</dbReference>
<dbReference type="Pfam" id="PF13847">
    <property type="entry name" value="Methyltransf_31"/>
    <property type="match status" value="1"/>
</dbReference>
<dbReference type="PANTHER" id="PTHR43861">
    <property type="entry name" value="TRANS-ACONITATE 2-METHYLTRANSFERASE-RELATED"/>
    <property type="match status" value="1"/>
</dbReference>
<dbReference type="RefSeq" id="WP_210596141.1">
    <property type="nucleotide sequence ID" value="NZ_JAGKSQ010000002.1"/>
</dbReference>
<dbReference type="PANTHER" id="PTHR43861:SF1">
    <property type="entry name" value="TRANS-ACONITATE 2-METHYLTRANSFERASE"/>
    <property type="match status" value="1"/>
</dbReference>
<evidence type="ECO:0000313" key="3">
    <source>
        <dbReference type="Proteomes" id="UP000678228"/>
    </source>
</evidence>
<accession>A0A941ANM4</accession>
<protein>
    <submittedName>
        <fullName evidence="2">Methyltransferase domain-containing protein</fullName>
    </submittedName>
</protein>
<dbReference type="GO" id="GO:0032259">
    <property type="term" value="P:methylation"/>
    <property type="evidence" value="ECO:0007669"/>
    <property type="project" value="UniProtKB-KW"/>
</dbReference>
<gene>
    <name evidence="2" type="ORF">J7W16_05100</name>
</gene>
<sequence>MNWNAELYDSKLGFVSSYGEEVLGLLQPMPEERILDLGCGTGDLTYEIAKSGAKVIGIDSSLEMISKARQKYPQLSFYQEFAETFRSDQPFDAVFSNAALHWMKDAGAVCQSVALSLRHGGRFVAEFGGEQNVATIIKAIIETLDEETKINGNERNPWFFPSIGEYSTLLEKEGFLVKYAVHFDRPTELQEESMGLNHWLNSFAGHFFVGIEQDEKDRLIKKVKEKTKPSLFKNGQWVADYKRIRILAIKR</sequence>
<dbReference type="EMBL" id="JAGKSQ010000002">
    <property type="protein sequence ID" value="MBP3950502.1"/>
    <property type="molecule type" value="Genomic_DNA"/>
</dbReference>
<dbReference type="AlphaFoldDB" id="A0A941ANM4"/>
<dbReference type="SUPFAM" id="SSF53335">
    <property type="entry name" value="S-adenosyl-L-methionine-dependent methyltransferases"/>
    <property type="match status" value="1"/>
</dbReference>
<keyword evidence="2" id="KW-0808">Transferase</keyword>
<dbReference type="InterPro" id="IPR029063">
    <property type="entry name" value="SAM-dependent_MTases_sf"/>
</dbReference>
<comment type="caution">
    <text evidence="2">The sequence shown here is derived from an EMBL/GenBank/DDBJ whole genome shotgun (WGS) entry which is preliminary data.</text>
</comment>
<feature type="domain" description="Methyltransferase" evidence="1">
    <location>
        <begin position="31"/>
        <end position="130"/>
    </location>
</feature>
<evidence type="ECO:0000259" key="1">
    <source>
        <dbReference type="Pfam" id="PF13847"/>
    </source>
</evidence>